<name>A0A2V1K2U9_9BURK</name>
<evidence type="ECO:0000313" key="5">
    <source>
        <dbReference type="EMBL" id="PWF22623.1"/>
    </source>
</evidence>
<protein>
    <submittedName>
        <fullName evidence="5">Cyclic nucleotide-binding protein</fullName>
    </submittedName>
</protein>
<accession>A0A2V1K2U9</accession>
<dbReference type="SUPFAM" id="SSF54631">
    <property type="entry name" value="CBS-domain pair"/>
    <property type="match status" value="1"/>
</dbReference>
<dbReference type="Gene3D" id="2.60.120.10">
    <property type="entry name" value="Jelly Rolls"/>
    <property type="match status" value="1"/>
</dbReference>
<dbReference type="CDD" id="cd17771">
    <property type="entry name" value="CBS_pair_CAP-ED_NT_Pol-beta-like_DUF294_assoc"/>
    <property type="match status" value="1"/>
</dbReference>
<dbReference type="InterPro" id="IPR018490">
    <property type="entry name" value="cNMP-bd_dom_sf"/>
</dbReference>
<dbReference type="Pfam" id="PF10335">
    <property type="entry name" value="DUF294_C"/>
    <property type="match status" value="1"/>
</dbReference>
<feature type="domain" description="CBS" evidence="4">
    <location>
        <begin position="246"/>
        <end position="304"/>
    </location>
</feature>
<gene>
    <name evidence="5" type="ORF">DD235_11125</name>
</gene>
<dbReference type="CDD" id="cd05401">
    <property type="entry name" value="NT_GlnE_GlnD_like"/>
    <property type="match status" value="1"/>
</dbReference>
<dbReference type="InterPro" id="IPR005105">
    <property type="entry name" value="GlnD_Uridyltrans_N"/>
</dbReference>
<feature type="domain" description="CBS" evidence="4">
    <location>
        <begin position="181"/>
        <end position="238"/>
    </location>
</feature>
<comment type="caution">
    <text evidence="5">The sequence shown here is derived from an EMBL/GenBank/DDBJ whole genome shotgun (WGS) entry which is preliminary data.</text>
</comment>
<dbReference type="Proteomes" id="UP000245212">
    <property type="component" value="Unassembled WGS sequence"/>
</dbReference>
<dbReference type="PANTHER" id="PTHR43080">
    <property type="entry name" value="CBS DOMAIN-CONTAINING PROTEIN CBSX3, MITOCHONDRIAL"/>
    <property type="match status" value="1"/>
</dbReference>
<keyword evidence="6" id="KW-1185">Reference proteome</keyword>
<dbReference type="InterPro" id="IPR046342">
    <property type="entry name" value="CBS_dom_sf"/>
</dbReference>
<dbReference type="InterPro" id="IPR051257">
    <property type="entry name" value="Diverse_CBS-Domain"/>
</dbReference>
<dbReference type="InterPro" id="IPR000595">
    <property type="entry name" value="cNMP-bd_dom"/>
</dbReference>
<dbReference type="Pfam" id="PF03445">
    <property type="entry name" value="DUF294"/>
    <property type="match status" value="1"/>
</dbReference>
<dbReference type="SMART" id="SM00116">
    <property type="entry name" value="CBS"/>
    <property type="match status" value="2"/>
</dbReference>
<dbReference type="CDD" id="cd00038">
    <property type="entry name" value="CAP_ED"/>
    <property type="match status" value="1"/>
</dbReference>
<dbReference type="PANTHER" id="PTHR43080:SF2">
    <property type="entry name" value="CBS DOMAIN-CONTAINING PROTEIN"/>
    <property type="match status" value="1"/>
</dbReference>
<evidence type="ECO:0000259" key="4">
    <source>
        <dbReference type="PROSITE" id="PS51371"/>
    </source>
</evidence>
<dbReference type="Gene3D" id="3.10.580.10">
    <property type="entry name" value="CBS-domain"/>
    <property type="match status" value="1"/>
</dbReference>
<dbReference type="GO" id="GO:0008773">
    <property type="term" value="F:[protein-PII] uridylyltransferase activity"/>
    <property type="evidence" value="ECO:0007669"/>
    <property type="project" value="InterPro"/>
</dbReference>
<keyword evidence="1 2" id="KW-0129">CBS domain</keyword>
<feature type="domain" description="Cyclic nucleotide-binding" evidence="3">
    <location>
        <begin position="68"/>
        <end position="134"/>
    </location>
</feature>
<dbReference type="EMBL" id="QETA01000004">
    <property type="protein sequence ID" value="PWF22623.1"/>
    <property type="molecule type" value="Genomic_DNA"/>
</dbReference>
<reference evidence="6" key="1">
    <citation type="submission" date="2018-05" db="EMBL/GenBank/DDBJ databases">
        <authorList>
            <person name="Li Y."/>
        </authorList>
    </citation>
    <scope>NUCLEOTIDE SEQUENCE [LARGE SCALE GENOMIC DNA]</scope>
    <source>
        <strain evidence="6">3d-2-2</strain>
    </source>
</reference>
<evidence type="ECO:0000259" key="3">
    <source>
        <dbReference type="PROSITE" id="PS50042"/>
    </source>
</evidence>
<proteinExistence type="predicted"/>
<dbReference type="PROSITE" id="PS51371">
    <property type="entry name" value="CBS"/>
    <property type="match status" value="2"/>
</dbReference>
<dbReference type="InterPro" id="IPR000644">
    <property type="entry name" value="CBS_dom"/>
</dbReference>
<evidence type="ECO:0000256" key="1">
    <source>
        <dbReference type="ARBA" id="ARBA00023122"/>
    </source>
</evidence>
<dbReference type="PROSITE" id="PS50042">
    <property type="entry name" value="CNMP_BINDING_3"/>
    <property type="match status" value="1"/>
</dbReference>
<dbReference type="InterPro" id="IPR018821">
    <property type="entry name" value="DUF294_put_nucleoTrafse_sb-bd"/>
</dbReference>
<dbReference type="SUPFAM" id="SSF51206">
    <property type="entry name" value="cAMP-binding domain-like"/>
    <property type="match status" value="1"/>
</dbReference>
<evidence type="ECO:0000256" key="2">
    <source>
        <dbReference type="PROSITE-ProRule" id="PRU00703"/>
    </source>
</evidence>
<dbReference type="Pfam" id="PF00571">
    <property type="entry name" value="CBS"/>
    <property type="match status" value="2"/>
</dbReference>
<dbReference type="InterPro" id="IPR014710">
    <property type="entry name" value="RmlC-like_jellyroll"/>
</dbReference>
<sequence>MGQHADHAGRTAVAQNVQGIMQFLQQHPPFDQMEQSHLLALVEHASLGFHAAGSVIACPADGVAKRWFLIRQGLVEGVRETRDVSPGTDGFQLGQGDGFPVAALLGERPTRTTYRAVVDTFCLQLDMEIYLRLLDMSEPFRAFAMQGASSLFGHLHQQVQMQASAHLGAQYSLDTPLSVLMAREPVACTPDTPLHEAVQLMHERQVGSIALVDASQHPVGIFTLRDLRRVVASAELPLSRPMDQFMTPDPICLPPVATAFDAALLMTRHHIAHICVVEAGRLVGVISERDLFALQRVDLVHLARAISQADSVDTLVELRPQMTRLVNGMLAHGADSEQVTRVVTQLNDHTTTRVIELMLAMHGDPGIAFSWLVFGSEGRGEQTLLTDQDNGMLFEAEGAAAAEAARARLLPLANAINQALDRCGLTLCKGNIMAGNPDLCLSQQEWLQRFARIIRTPEPENVLKATIFFDLKRLWGADNGFNQLVDALLNMVADSPAFQWTMAQTALRHRPPTGMMRAFLGQTLGFGETVLNLKTEGLTPFVDSARILALAQGIREASTLARLRLLAERGVIERRNAEAYVKAYSYLQLLRMRQHQQQALAGEPLDNRLDPARLDVLDRRILRESLRQARHIQALLAFRYRQ</sequence>
<organism evidence="5 6">
    <name type="scientific">Corticimicrobacter populi</name>
    <dbReference type="NCBI Taxonomy" id="2175229"/>
    <lineage>
        <taxon>Bacteria</taxon>
        <taxon>Pseudomonadati</taxon>
        <taxon>Pseudomonadota</taxon>
        <taxon>Betaproteobacteria</taxon>
        <taxon>Burkholderiales</taxon>
        <taxon>Alcaligenaceae</taxon>
        <taxon>Corticimicrobacter</taxon>
    </lineage>
</organism>
<dbReference type="RefSeq" id="WP_109062148.1">
    <property type="nucleotide sequence ID" value="NZ_QETA01000004.1"/>
</dbReference>
<dbReference type="AlphaFoldDB" id="A0A2V1K2U9"/>
<evidence type="ECO:0000313" key="6">
    <source>
        <dbReference type="Proteomes" id="UP000245212"/>
    </source>
</evidence>